<evidence type="ECO:0000256" key="4">
    <source>
        <dbReference type="ARBA" id="ARBA00022490"/>
    </source>
</evidence>
<dbReference type="PROSITE" id="PS50011">
    <property type="entry name" value="PROTEIN_KINASE_DOM"/>
    <property type="match status" value="1"/>
</dbReference>
<evidence type="ECO:0000256" key="2">
    <source>
        <dbReference type="ARBA" id="ARBA00012424"/>
    </source>
</evidence>
<feature type="compositionally biased region" description="Polar residues" evidence="16">
    <location>
        <begin position="539"/>
        <end position="550"/>
    </location>
</feature>
<dbReference type="Pfam" id="PF18409">
    <property type="entry name" value="Plk4_PB2"/>
    <property type="match status" value="1"/>
</dbReference>
<dbReference type="Gene3D" id="3.30.1120.130">
    <property type="match status" value="1"/>
</dbReference>
<dbReference type="GO" id="GO:0004674">
    <property type="term" value="F:protein serine/threonine kinase activity"/>
    <property type="evidence" value="ECO:0007669"/>
    <property type="project" value="UniProtKB-KW"/>
</dbReference>
<feature type="domain" description="Cryptic POLO box 2 (CPB2)" evidence="20">
    <location>
        <begin position="685"/>
        <end position="798"/>
    </location>
</feature>
<dbReference type="PANTHER" id="PTHR24345:SF91">
    <property type="entry name" value="SERINE_THREONINE-PROTEIN KINASE PLK4"/>
    <property type="match status" value="1"/>
</dbReference>
<evidence type="ECO:0000256" key="12">
    <source>
        <dbReference type="ARBA" id="ARBA00030332"/>
    </source>
</evidence>
<dbReference type="PROSITE" id="PS00109">
    <property type="entry name" value="PROTEIN_KINASE_TYR"/>
    <property type="match status" value="1"/>
</dbReference>
<feature type="region of interest" description="Disordered" evidence="16">
    <location>
        <begin position="794"/>
        <end position="826"/>
    </location>
</feature>
<feature type="compositionally biased region" description="Basic and acidic residues" evidence="16">
    <location>
        <begin position="469"/>
        <end position="480"/>
    </location>
</feature>
<dbReference type="InterPro" id="IPR046437">
    <property type="entry name" value="Ser_Thr-PK_POLO_box_1_sf"/>
</dbReference>
<dbReference type="CDD" id="cd13115">
    <property type="entry name" value="POLO_box_Plk4_2"/>
    <property type="match status" value="1"/>
</dbReference>
<evidence type="ECO:0000256" key="15">
    <source>
        <dbReference type="PROSITE-ProRule" id="PRU10141"/>
    </source>
</evidence>
<evidence type="ECO:0000259" key="17">
    <source>
        <dbReference type="PROSITE" id="PS50011"/>
    </source>
</evidence>
<evidence type="ECO:0000256" key="5">
    <source>
        <dbReference type="ARBA" id="ARBA00022527"/>
    </source>
</evidence>
<reference evidence="22" key="1">
    <citation type="journal article" date="2017" name="bioRxiv">
        <title>Comparative analysis of the genomes of Stylophora pistillata and Acropora digitifera provides evidence for extensive differences between species of corals.</title>
        <authorList>
            <person name="Voolstra C.R."/>
            <person name="Li Y."/>
            <person name="Liew Y.J."/>
            <person name="Baumgarten S."/>
            <person name="Zoccola D."/>
            <person name="Flot J.-F."/>
            <person name="Tambutte S."/>
            <person name="Allemand D."/>
            <person name="Aranda M."/>
        </authorList>
    </citation>
    <scope>NUCLEOTIDE SEQUENCE [LARGE SCALE GENOMIC DNA]</scope>
</reference>
<evidence type="ECO:0000256" key="6">
    <source>
        <dbReference type="ARBA" id="ARBA00022679"/>
    </source>
</evidence>
<feature type="compositionally biased region" description="Basic and acidic residues" evidence="16">
    <location>
        <begin position="798"/>
        <end position="811"/>
    </location>
</feature>
<keyword evidence="6" id="KW-0808">Transferase</keyword>
<dbReference type="OrthoDB" id="10004143at2759"/>
<dbReference type="SUPFAM" id="SSF82615">
    <property type="entry name" value="Polo-box domain"/>
    <property type="match status" value="1"/>
</dbReference>
<dbReference type="GO" id="GO:0005634">
    <property type="term" value="C:nucleus"/>
    <property type="evidence" value="ECO:0007669"/>
    <property type="project" value="TreeGrafter"/>
</dbReference>
<feature type="binding site" evidence="15">
    <location>
        <position position="42"/>
    </location>
    <ligand>
        <name>ATP</name>
        <dbReference type="ChEBI" id="CHEBI:30616"/>
    </ligand>
</feature>
<dbReference type="InterPro" id="IPR011009">
    <property type="entry name" value="Kinase-like_dom_sf"/>
</dbReference>
<comment type="catalytic activity">
    <reaction evidence="14">
        <text>L-seryl-[protein] + ATP = O-phospho-L-seryl-[protein] + ADP + H(+)</text>
        <dbReference type="Rhea" id="RHEA:17989"/>
        <dbReference type="Rhea" id="RHEA-COMP:9863"/>
        <dbReference type="Rhea" id="RHEA-COMP:11604"/>
        <dbReference type="ChEBI" id="CHEBI:15378"/>
        <dbReference type="ChEBI" id="CHEBI:29999"/>
        <dbReference type="ChEBI" id="CHEBI:30616"/>
        <dbReference type="ChEBI" id="CHEBI:83421"/>
        <dbReference type="ChEBI" id="CHEBI:456216"/>
        <dbReference type="EC" id="2.7.11.21"/>
    </reaction>
</comment>
<dbReference type="Gene3D" id="3.30.1120.120">
    <property type="match status" value="1"/>
</dbReference>
<dbReference type="GO" id="GO:0005814">
    <property type="term" value="C:centriole"/>
    <property type="evidence" value="ECO:0007669"/>
    <property type="project" value="UniProtKB-SubCell"/>
</dbReference>
<dbReference type="Pfam" id="PF00069">
    <property type="entry name" value="Pkinase"/>
    <property type="match status" value="1"/>
</dbReference>
<dbReference type="PROSITE" id="PS51985">
    <property type="entry name" value="CPB2"/>
    <property type="match status" value="1"/>
</dbReference>
<dbReference type="Gene3D" id="1.10.510.10">
    <property type="entry name" value="Transferase(Phosphotransferase) domain 1"/>
    <property type="match status" value="1"/>
</dbReference>
<comment type="catalytic activity">
    <reaction evidence="13">
        <text>L-threonyl-[protein] + ATP = O-phospho-L-threonyl-[protein] + ADP + H(+)</text>
        <dbReference type="Rhea" id="RHEA:46608"/>
        <dbReference type="Rhea" id="RHEA-COMP:11060"/>
        <dbReference type="Rhea" id="RHEA-COMP:11605"/>
        <dbReference type="ChEBI" id="CHEBI:15378"/>
        <dbReference type="ChEBI" id="CHEBI:30013"/>
        <dbReference type="ChEBI" id="CHEBI:30616"/>
        <dbReference type="ChEBI" id="CHEBI:61977"/>
        <dbReference type="ChEBI" id="CHEBI:456216"/>
        <dbReference type="EC" id="2.7.11.21"/>
    </reaction>
</comment>
<feature type="compositionally biased region" description="Polar residues" evidence="16">
    <location>
        <begin position="322"/>
        <end position="331"/>
    </location>
</feature>
<dbReference type="InterPro" id="IPR017441">
    <property type="entry name" value="Protein_kinase_ATP_BS"/>
</dbReference>
<keyword evidence="9 15" id="KW-0067">ATP-binding</keyword>
<dbReference type="PANTHER" id="PTHR24345">
    <property type="entry name" value="SERINE/THREONINE-PROTEIN KINASE PLK"/>
    <property type="match status" value="1"/>
</dbReference>
<feature type="compositionally biased region" description="Polar residues" evidence="16">
    <location>
        <begin position="482"/>
        <end position="495"/>
    </location>
</feature>
<keyword evidence="4" id="KW-0963">Cytoplasm</keyword>
<evidence type="ECO:0000256" key="11">
    <source>
        <dbReference type="ARBA" id="ARBA00023212"/>
    </source>
</evidence>
<feature type="compositionally biased region" description="Basic and acidic residues" evidence="16">
    <location>
        <begin position="508"/>
        <end position="538"/>
    </location>
</feature>
<organism evidence="21 22">
    <name type="scientific">Stylophora pistillata</name>
    <name type="common">Smooth cauliflower coral</name>
    <dbReference type="NCBI Taxonomy" id="50429"/>
    <lineage>
        <taxon>Eukaryota</taxon>
        <taxon>Metazoa</taxon>
        <taxon>Cnidaria</taxon>
        <taxon>Anthozoa</taxon>
        <taxon>Hexacorallia</taxon>
        <taxon>Scleractinia</taxon>
        <taxon>Astrocoeniina</taxon>
        <taxon>Pocilloporidae</taxon>
        <taxon>Stylophora</taxon>
    </lineage>
</organism>
<dbReference type="PROSITE" id="PS51984">
    <property type="entry name" value="CPB1"/>
    <property type="match status" value="1"/>
</dbReference>
<dbReference type="Pfam" id="PF18190">
    <property type="entry name" value="Plk4_PB1"/>
    <property type="match status" value="1"/>
</dbReference>
<evidence type="ECO:0000256" key="16">
    <source>
        <dbReference type="SAM" id="MobiDB-lite"/>
    </source>
</evidence>
<evidence type="ECO:0000256" key="13">
    <source>
        <dbReference type="ARBA" id="ARBA00047802"/>
    </source>
</evidence>
<keyword evidence="7 15" id="KW-0547">Nucleotide-binding</keyword>
<comment type="subcellular location">
    <subcellularLocation>
        <location evidence="1">Cytoplasm</location>
        <location evidence="1">Cytoskeleton</location>
        <location evidence="1">Microtubule organizing center</location>
        <location evidence="1">Centrosome</location>
        <location evidence="1">Centriole</location>
    </subcellularLocation>
</comment>
<protein>
    <recommendedName>
        <fullName evidence="3">Serine/threonine-protein kinase PLK4</fullName>
        <ecNumber evidence="2">2.7.11.21</ecNumber>
    </recommendedName>
    <alternativeName>
        <fullName evidence="12">Polo-like kinase 4</fullName>
    </alternativeName>
</protein>
<evidence type="ECO:0000259" key="18">
    <source>
        <dbReference type="PROSITE" id="PS50078"/>
    </source>
</evidence>
<dbReference type="EC" id="2.7.11.21" evidence="2"/>
<dbReference type="FunFam" id="2.40.50.930:FF:000001">
    <property type="entry name" value="Serine/threonine-protein kinase PLK4"/>
    <property type="match status" value="1"/>
</dbReference>
<feature type="compositionally biased region" description="Polar residues" evidence="16">
    <location>
        <begin position="295"/>
        <end position="314"/>
    </location>
</feature>
<dbReference type="PROSITE" id="PS50078">
    <property type="entry name" value="POLO_BOX"/>
    <property type="match status" value="1"/>
</dbReference>
<evidence type="ECO:0000256" key="7">
    <source>
        <dbReference type="ARBA" id="ARBA00022741"/>
    </source>
</evidence>
<dbReference type="AlphaFoldDB" id="A0A2B4RTB9"/>
<dbReference type="InterPro" id="IPR000959">
    <property type="entry name" value="POLO_box_dom"/>
</dbReference>
<dbReference type="InterPro" id="IPR047108">
    <property type="entry name" value="Plk4-like_POLO_box_2_sf"/>
</dbReference>
<evidence type="ECO:0000313" key="21">
    <source>
        <dbReference type="EMBL" id="PFX20069.1"/>
    </source>
</evidence>
<dbReference type="InterPro" id="IPR033699">
    <property type="entry name" value="POLO_box_Plk4_1"/>
</dbReference>
<feature type="region of interest" description="Disordered" evidence="16">
    <location>
        <begin position="460"/>
        <end position="571"/>
    </location>
</feature>
<proteinExistence type="predicted"/>
<evidence type="ECO:0000256" key="10">
    <source>
        <dbReference type="ARBA" id="ARBA00022843"/>
    </source>
</evidence>
<dbReference type="InterPro" id="IPR000719">
    <property type="entry name" value="Prot_kinase_dom"/>
</dbReference>
<evidence type="ECO:0000256" key="14">
    <source>
        <dbReference type="ARBA" id="ARBA00048347"/>
    </source>
</evidence>
<keyword evidence="10" id="KW-0832">Ubl conjugation</keyword>
<feature type="compositionally biased region" description="Polar residues" evidence="16">
    <location>
        <begin position="387"/>
        <end position="400"/>
    </location>
</feature>
<dbReference type="EMBL" id="LSMT01000332">
    <property type="protein sequence ID" value="PFX20069.1"/>
    <property type="molecule type" value="Genomic_DNA"/>
</dbReference>
<comment type="caution">
    <text evidence="21">The sequence shown here is derived from an EMBL/GenBank/DDBJ whole genome shotgun (WGS) entry which is preliminary data.</text>
</comment>
<dbReference type="InterPro" id="IPR033696">
    <property type="entry name" value="POLO_box_Plk4_C"/>
</dbReference>
<dbReference type="InterPro" id="IPR033698">
    <property type="entry name" value="POLO_box_Plk4_2"/>
</dbReference>
<sequence length="991" mass="110078">MSSRFMGESIEDFKVQELLGKGGFACVYRALCLATGQEVAIKMIDKKLMKTSGMVARVINEVEIHCQLKHPSIVELYNYFEDANYVYLIMEMCHNGEINRYLKKTRRPVGENEARHIMTQVVKGVLYLHTHGIIHRDLTLGNILLTREMDAKIGDFGLAARLTMPNEKHYTMCGTPNYISPEIATRGPHGLESDVWSLGCMLYTLIVGCPPFDTEAVKSTLNRVVLADYDLPCDLSSEAKDLISQLLKKNPGDRITLSGILDHPFMTQESLLKFSSNNQLCLPKHVVEQSVDSGTGTMATVSTGLGRSSKSTRNNSEHTKPTGIQGNQCTDTFADRSDDCLSNMWPRHARHPPSPPVRQRASHSESTSEMKTSSTTDQIRGTEMAPASSTGLKQSPASPSWLSNITASTFRRKKLKEELDTSNGENRLKAKFRNYNASKYSSSYGQTLGDFLKSAAYGTNTSSSGFSSNEKDIGHQEKAHQSRTSDVSNHSLLKRSSSNVSSSSHVDTVQKDKYFQHQRKGSDSVTKDSGLDFSHVQDRSSGTSATQTAAEQHKRNHRSKSVTSRAKSLGDIVEPLNSERLRPIRQKKGNAVVSITDNGEVCLEFFHHKHGEDKVFEVIRVSQNGMKICVYQPNGKTGVRLSLQPPFPPTGCESLSSYLFSNLPSKYWKKYQYATNFVHLVRKKTPKVTMYSKHAKCMLMENSPHPDFEVCFYNGAKIHQSHQCTRIIEPGGVSYTLESVGGAEGATQEMKPLLEHAQKCYQQCVHLERVMSKEELDSNEGQYFPFIVCRRPPASRKPPKESDVHSEDHNSTRPPDSIENAAVTSPSTIAPVSTSLMSFDGTIASVINNSRHSTAGCNTKVDNRTVPCVSESQRVSKSQCGQEARNQQSELIDKQVLRQDSTSQVIKSVFVQGVGWASQLSSGEVWVQYNDGSQMIIQSSVTSIKYTDSNGTITRYSHADRLPEPIKEKLCHLPVIIENLATSPKISESTR</sequence>
<feature type="domain" description="Protein kinase" evidence="17">
    <location>
        <begin position="13"/>
        <end position="266"/>
    </location>
</feature>
<dbReference type="CDD" id="cd13116">
    <property type="entry name" value="POLO_box_Plk4_3"/>
    <property type="match status" value="1"/>
</dbReference>
<evidence type="ECO:0000256" key="9">
    <source>
        <dbReference type="ARBA" id="ARBA00022840"/>
    </source>
</evidence>
<evidence type="ECO:0000256" key="3">
    <source>
        <dbReference type="ARBA" id="ARBA00020245"/>
    </source>
</evidence>
<feature type="domain" description="POLO box" evidence="18">
    <location>
        <begin position="904"/>
        <end position="982"/>
    </location>
</feature>
<dbReference type="Proteomes" id="UP000225706">
    <property type="component" value="Unassembled WGS sequence"/>
</dbReference>
<keyword evidence="5" id="KW-0723">Serine/threonine-protein kinase</keyword>
<evidence type="ECO:0000259" key="20">
    <source>
        <dbReference type="PROSITE" id="PS51985"/>
    </source>
</evidence>
<keyword evidence="11" id="KW-0206">Cytoskeleton</keyword>
<dbReference type="Gene3D" id="2.40.50.930">
    <property type="match status" value="1"/>
</dbReference>
<dbReference type="InterPro" id="IPR008266">
    <property type="entry name" value="Tyr_kinase_AS"/>
</dbReference>
<dbReference type="GO" id="GO:0005524">
    <property type="term" value="F:ATP binding"/>
    <property type="evidence" value="ECO:0007669"/>
    <property type="project" value="UniProtKB-UniRule"/>
</dbReference>
<accession>A0A2B4RTB9</accession>
<gene>
    <name evidence="21" type="ORF">AWC38_SpisGene15494</name>
</gene>
<dbReference type="STRING" id="50429.A0A2B4RTB9"/>
<dbReference type="FunFam" id="1.10.510.10:FF:000576">
    <property type="entry name" value="Serine/threonine-protein kinase PLK4"/>
    <property type="match status" value="1"/>
</dbReference>
<dbReference type="PROSITE" id="PS00107">
    <property type="entry name" value="PROTEIN_KINASE_ATP"/>
    <property type="match status" value="1"/>
</dbReference>
<dbReference type="FunFam" id="3.30.200.20:FF:000221">
    <property type="entry name" value="Putative serine/threonine-protein kinase PLK4"/>
    <property type="match status" value="1"/>
</dbReference>
<evidence type="ECO:0000256" key="8">
    <source>
        <dbReference type="ARBA" id="ARBA00022777"/>
    </source>
</evidence>
<feature type="domain" description="Cryptic POLO box 1 (CPB1)" evidence="19">
    <location>
        <begin position="568"/>
        <end position="684"/>
    </location>
</feature>
<feature type="region of interest" description="Disordered" evidence="16">
    <location>
        <begin position="295"/>
        <end position="400"/>
    </location>
</feature>
<keyword evidence="22" id="KW-1185">Reference proteome</keyword>
<dbReference type="SUPFAM" id="SSF56112">
    <property type="entry name" value="Protein kinase-like (PK-like)"/>
    <property type="match status" value="1"/>
</dbReference>
<evidence type="ECO:0000256" key="1">
    <source>
        <dbReference type="ARBA" id="ARBA00004114"/>
    </source>
</evidence>
<evidence type="ECO:0000259" key="19">
    <source>
        <dbReference type="PROSITE" id="PS51984"/>
    </source>
</evidence>
<dbReference type="CDD" id="cd13114">
    <property type="entry name" value="POLO_box_Plk4_1"/>
    <property type="match status" value="1"/>
</dbReference>
<name>A0A2B4RTB9_STYPI</name>
<evidence type="ECO:0000313" key="22">
    <source>
        <dbReference type="Proteomes" id="UP000225706"/>
    </source>
</evidence>
<keyword evidence="8 21" id="KW-0418">Kinase</keyword>